<reference evidence="4" key="3">
    <citation type="submission" date="2025-09" db="UniProtKB">
        <authorList>
            <consortium name="Ensembl"/>
        </authorList>
    </citation>
    <scope>IDENTIFICATION</scope>
</reference>
<dbReference type="AlphaFoldDB" id="A0A669DNV1"/>
<dbReference type="Pfam" id="PF25153">
    <property type="entry name" value="TPR_AP5Z1"/>
    <property type="match status" value="2"/>
</dbReference>
<gene>
    <name evidence="4" type="primary">AP5Z1</name>
    <name evidence="4" type="synonym">ap5z1</name>
</gene>
<dbReference type="PANTHER" id="PTHR46488:SF1">
    <property type="entry name" value="AP-5 COMPLEX SUBUNIT ZETA-1"/>
    <property type="match status" value="1"/>
</dbReference>
<feature type="domain" description="AP-5 complex subunit zeta-1 ARM repeats" evidence="1">
    <location>
        <begin position="254"/>
        <end position="371"/>
    </location>
</feature>
<dbReference type="Ensembl" id="ENSONIT00000066332.1">
    <property type="protein sequence ID" value="ENSONIP00000061093.1"/>
    <property type="gene ID" value="ENSONIG00000008527.2"/>
</dbReference>
<name>A0A669DNV1_ORENI</name>
<accession>A0A669DNV1</accession>
<evidence type="ECO:0000313" key="5">
    <source>
        <dbReference type="Proteomes" id="UP000005207"/>
    </source>
</evidence>
<dbReference type="Pfam" id="PF25154">
    <property type="entry name" value="TPR_AP5Z1_C"/>
    <property type="match status" value="1"/>
</dbReference>
<reference evidence="4" key="2">
    <citation type="submission" date="2025-08" db="UniProtKB">
        <authorList>
            <consortium name="Ensembl"/>
        </authorList>
    </citation>
    <scope>IDENTIFICATION</scope>
</reference>
<evidence type="ECO:0000259" key="2">
    <source>
        <dbReference type="Pfam" id="PF25153"/>
    </source>
</evidence>
<dbReference type="Pfam" id="PF14764">
    <property type="entry name" value="SPG48"/>
    <property type="match status" value="1"/>
</dbReference>
<keyword evidence="5" id="KW-1185">Reference proteome</keyword>
<proteinExistence type="predicted"/>
<dbReference type="PANTHER" id="PTHR46488">
    <property type="entry name" value="AP-5 COMPLEX SUBUNIT ZETA-1"/>
    <property type="match status" value="1"/>
</dbReference>
<evidence type="ECO:0000313" key="4">
    <source>
        <dbReference type="Ensembl" id="ENSONIP00000061093.1"/>
    </source>
</evidence>
<feature type="domain" description="AP-5 complex subunit zeta-1 C-terminal TPR" evidence="3">
    <location>
        <begin position="383"/>
        <end position="717"/>
    </location>
</feature>
<dbReference type="Proteomes" id="UP000005207">
    <property type="component" value="Linkage group LG4"/>
</dbReference>
<feature type="domain" description="AP-5 complex subunit zeta-1 N-terminal TPR" evidence="2">
    <location>
        <begin position="56"/>
        <end position="213"/>
    </location>
</feature>
<evidence type="ECO:0000259" key="1">
    <source>
        <dbReference type="Pfam" id="PF14764"/>
    </source>
</evidence>
<dbReference type="GO" id="GO:0044599">
    <property type="term" value="C:AP-5 adaptor complex"/>
    <property type="evidence" value="ECO:0007669"/>
    <property type="project" value="InterPro"/>
</dbReference>
<dbReference type="InterPro" id="IPR056856">
    <property type="entry name" value="TPR_AP5Z1_C"/>
</dbReference>
<sequence>MYSHASESLIKQAREIQVSELQKFYSRLMKMLQGKELGHDTVDSLQRLHLILSAVSKGDLSSLCTQLLRNLESRPSEGPTHSLMHTLPVLNSVLTHSPECLSEDQMTLVSKKLVDWLRYASVMQGVGTSSGGFFTGPRSRQPVPIAELDGSVSGDFFTVLCVGQGFTEDQWMNVYSFSMLRHWLLTYHSSCSTTVDADDRSEVDGSVVSMVSATSSSSRLLPPKERLREKAFQYCQRLIEQSDRKAHKKTDTELQKACLVEAVCILDCVCVEDASLVYRTFPCIKALFGRLSSELSYARVLLPIAQFYLNHGEIAAVDCENVWKVVFGRFPTELFNDPFLAHELLRFLRLNLESIELRVPQYTRYFPNLLKFLAWDSPAMVDDFVDLLPSMVTTGTAVELLHTLLDLPCLSATLVLQHRSTCLPISEPVGRSFVSLDAFRNPSFRGLFLFLLRTEADSAFFTNLLHLYLLVLQFTICALLKKYVARLFQIADEKLLAHLILVMLERSSLLLNIPAYIKEIHRVFSCHLLRLCKLHPSLVVNQSHELLEFAGSTANVYSKEELYTHVVWVLGEYLSVSCDSRCSVSLITSCFEALEAVLFEITSSAPPTGKVCPAPKVINTLMSALAKLASRSHDLIPRVSLFLSKLRTVTRSGSVAWCSDEEDLVAIVTRGEELWSLLKAPGVAQSVLTPPPHVIAPQWHRDTNVALPLQLRALTSLTHSQ</sequence>
<reference evidence="5" key="1">
    <citation type="submission" date="2012-01" db="EMBL/GenBank/DDBJ databases">
        <title>The Genome Sequence of Oreochromis niloticus (Nile Tilapia).</title>
        <authorList>
            <consortium name="Broad Institute Genome Assembly Team"/>
            <consortium name="Broad Institute Sequencing Platform"/>
            <person name="Di Palma F."/>
            <person name="Johnson J."/>
            <person name="Lander E.S."/>
            <person name="Lindblad-Toh K."/>
        </authorList>
    </citation>
    <scope>NUCLEOTIDE SEQUENCE [LARGE SCALE GENOMIC DNA]</scope>
</reference>
<feature type="domain" description="AP-5 complex subunit zeta-1 N-terminal TPR" evidence="2">
    <location>
        <begin position="1"/>
        <end position="54"/>
    </location>
</feature>
<dbReference type="InterPro" id="IPR028222">
    <property type="entry name" value="AP5Z1"/>
</dbReference>
<organism evidence="4 5">
    <name type="scientific">Oreochromis niloticus</name>
    <name type="common">Nile tilapia</name>
    <name type="synonym">Tilapia nilotica</name>
    <dbReference type="NCBI Taxonomy" id="8128"/>
    <lineage>
        <taxon>Eukaryota</taxon>
        <taxon>Metazoa</taxon>
        <taxon>Chordata</taxon>
        <taxon>Craniata</taxon>
        <taxon>Vertebrata</taxon>
        <taxon>Euteleostomi</taxon>
        <taxon>Actinopterygii</taxon>
        <taxon>Neopterygii</taxon>
        <taxon>Teleostei</taxon>
        <taxon>Neoteleostei</taxon>
        <taxon>Acanthomorphata</taxon>
        <taxon>Ovalentaria</taxon>
        <taxon>Cichlomorphae</taxon>
        <taxon>Cichliformes</taxon>
        <taxon>Cichlidae</taxon>
        <taxon>African cichlids</taxon>
        <taxon>Pseudocrenilabrinae</taxon>
        <taxon>Oreochromini</taxon>
        <taxon>Oreochromis</taxon>
    </lineage>
</organism>
<evidence type="ECO:0000259" key="3">
    <source>
        <dbReference type="Pfam" id="PF25154"/>
    </source>
</evidence>
<dbReference type="InterPro" id="IPR055450">
    <property type="entry name" value="AP5Z1_ARM"/>
</dbReference>
<dbReference type="GeneTree" id="ENSGT00390000017592"/>
<protein>
    <submittedName>
        <fullName evidence="4">Adaptor related protein complex 5 subunit zeta 1</fullName>
    </submittedName>
</protein>
<dbReference type="InterPro" id="IPR056857">
    <property type="entry name" value="TPR_AP5Z1_N"/>
</dbReference>